<keyword evidence="2 3" id="KW-0067">ATP-binding</keyword>
<evidence type="ECO:0000313" key="4">
    <source>
        <dbReference type="EMBL" id="EFC41330.1"/>
    </source>
</evidence>
<keyword evidence="5" id="KW-1185">Reference proteome</keyword>
<dbReference type="RefSeq" id="XP_002674074.1">
    <property type="nucleotide sequence ID" value="XM_002674028.1"/>
</dbReference>
<evidence type="ECO:0000256" key="2">
    <source>
        <dbReference type="ARBA" id="ARBA00022840"/>
    </source>
</evidence>
<gene>
    <name evidence="4" type="ORF">NAEGRDRAFT_70803</name>
</gene>
<keyword evidence="1 3" id="KW-0547">Nucleotide-binding</keyword>
<name>D2VPC2_NAEGR</name>
<dbReference type="EMBL" id="GG738886">
    <property type="protein sequence ID" value="EFC41330.1"/>
    <property type="molecule type" value="Genomic_DNA"/>
</dbReference>
<evidence type="ECO:0000313" key="5">
    <source>
        <dbReference type="Proteomes" id="UP000006671"/>
    </source>
</evidence>
<accession>D2VPC2</accession>
<dbReference type="Gene3D" id="3.30.420.40">
    <property type="match status" value="2"/>
</dbReference>
<dbReference type="Gene3D" id="3.90.640.10">
    <property type="entry name" value="Actin, Chain A, domain 4"/>
    <property type="match status" value="1"/>
</dbReference>
<evidence type="ECO:0000256" key="1">
    <source>
        <dbReference type="ARBA" id="ARBA00022741"/>
    </source>
</evidence>
<dbReference type="GeneID" id="8856080"/>
<dbReference type="VEuPathDB" id="AmoebaDB:NAEGRDRAFT_70803"/>
<dbReference type="InterPro" id="IPR013126">
    <property type="entry name" value="Hsp_70_fam"/>
</dbReference>
<dbReference type="InterPro" id="IPR029047">
    <property type="entry name" value="HSP70_peptide-bd_sf"/>
</dbReference>
<comment type="similarity">
    <text evidence="3">Belongs to the heat shock protein 70 family.</text>
</comment>
<dbReference type="Gene3D" id="2.60.34.10">
    <property type="entry name" value="Substrate Binding Domain Of DNAk, Chain A, domain 1"/>
    <property type="match status" value="1"/>
</dbReference>
<dbReference type="Proteomes" id="UP000006671">
    <property type="component" value="Unassembled WGS sequence"/>
</dbReference>
<dbReference type="SUPFAM" id="SSF53067">
    <property type="entry name" value="Actin-like ATPase domain"/>
    <property type="match status" value="2"/>
</dbReference>
<dbReference type="Gene3D" id="3.30.30.30">
    <property type="match status" value="1"/>
</dbReference>
<dbReference type="KEGG" id="ngr:NAEGRDRAFT_70803"/>
<sequence length="564" mass="64700">MITDGSDEVVDQFWFGIDFGNSFIKVSANAPECPFDSISEEKIIKLSNHFNSSIVCMMESNLTRFELIGYDDKADNEFIDFTIINIKRLIDNLSDENQMNEIEILGVVQTDNDDDKRFITQIVMENVKLRSRDDLENLNKLALIRIMDRKTNSSIEIPLFTVLLKLFEKLRRKIVQNNDSKLLLCNIATIPVFYNDLQNNFVKVAFEMAGFKVERTIRETVAAARAYDFESKTERDMLVLDCGATKTMLSLYHVDEGVYELLEFISDSSVSGNSIDEALVDYCELEFKKKTKKILDNQNARKRLREACKMAKEKLNSDSTPLNVSIHVDSLMDGVDFSIILSKPKFEQIITPTLSKIASLLNSFLESRTIHSINDLILCGASSQISKFTSVIREFFKSNQQFVVHDSIPPKTINARGAASFCELFRVEQSYWVNAVLSLSIGIEHERKMFILADRNTYLPFQKSFIIEKKVNPATNQYHFKLYMGERAIPSNNLFMGEVCIPNSQCDNTNIKQFKLDVIISENEILFLSIHDNLQEYHFQADWTHLTRELVEQSIQLGHLDKSS</sequence>
<evidence type="ECO:0000256" key="3">
    <source>
        <dbReference type="RuleBase" id="RU003322"/>
    </source>
</evidence>
<dbReference type="FunFam" id="3.90.640.10:FF:000003">
    <property type="entry name" value="Molecular chaperone DnaK"/>
    <property type="match status" value="1"/>
</dbReference>
<dbReference type="STRING" id="5762.D2VPC2"/>
<protein>
    <submittedName>
        <fullName evidence="4">Predicted protein</fullName>
    </submittedName>
</protein>
<dbReference type="AlphaFoldDB" id="D2VPC2"/>
<dbReference type="SUPFAM" id="SSF100920">
    <property type="entry name" value="Heat shock protein 70kD (HSP70), peptide-binding domain"/>
    <property type="match status" value="1"/>
</dbReference>
<proteinExistence type="inferred from homology"/>
<dbReference type="InterPro" id="IPR043129">
    <property type="entry name" value="ATPase_NBD"/>
</dbReference>
<reference evidence="4 5" key="1">
    <citation type="journal article" date="2010" name="Cell">
        <title>The genome of Naegleria gruberi illuminates early eukaryotic versatility.</title>
        <authorList>
            <person name="Fritz-Laylin L.K."/>
            <person name="Prochnik S.E."/>
            <person name="Ginger M.L."/>
            <person name="Dacks J.B."/>
            <person name="Carpenter M.L."/>
            <person name="Field M.C."/>
            <person name="Kuo A."/>
            <person name="Paredez A."/>
            <person name="Chapman J."/>
            <person name="Pham J."/>
            <person name="Shu S."/>
            <person name="Neupane R."/>
            <person name="Cipriano M."/>
            <person name="Mancuso J."/>
            <person name="Tu H."/>
            <person name="Salamov A."/>
            <person name="Lindquist E."/>
            <person name="Shapiro H."/>
            <person name="Lucas S."/>
            <person name="Grigoriev I.V."/>
            <person name="Cande W.Z."/>
            <person name="Fulton C."/>
            <person name="Rokhsar D.S."/>
            <person name="Dawson S.C."/>
        </authorList>
    </citation>
    <scope>NUCLEOTIDE SEQUENCE [LARGE SCALE GENOMIC DNA]</scope>
    <source>
        <strain evidence="4 5">NEG-M</strain>
    </source>
</reference>
<dbReference type="GO" id="GO:0005524">
    <property type="term" value="F:ATP binding"/>
    <property type="evidence" value="ECO:0007669"/>
    <property type="project" value="UniProtKB-KW"/>
</dbReference>
<dbReference type="InParanoid" id="D2VPC2"/>
<dbReference type="GO" id="GO:0140662">
    <property type="term" value="F:ATP-dependent protein folding chaperone"/>
    <property type="evidence" value="ECO:0007669"/>
    <property type="project" value="InterPro"/>
</dbReference>
<dbReference type="PANTHER" id="PTHR19375">
    <property type="entry name" value="HEAT SHOCK PROTEIN 70KDA"/>
    <property type="match status" value="1"/>
</dbReference>
<dbReference type="OrthoDB" id="29851at2759"/>
<dbReference type="Pfam" id="PF00012">
    <property type="entry name" value="HSP70"/>
    <property type="match status" value="1"/>
</dbReference>
<dbReference type="eggNOG" id="KOG0101">
    <property type="taxonomic scope" value="Eukaryota"/>
</dbReference>
<organism evidence="5">
    <name type="scientific">Naegleria gruberi</name>
    <name type="common">Amoeba</name>
    <dbReference type="NCBI Taxonomy" id="5762"/>
    <lineage>
        <taxon>Eukaryota</taxon>
        <taxon>Discoba</taxon>
        <taxon>Heterolobosea</taxon>
        <taxon>Tetramitia</taxon>
        <taxon>Eutetramitia</taxon>
        <taxon>Vahlkampfiidae</taxon>
        <taxon>Naegleria</taxon>
    </lineage>
</organism>